<dbReference type="Proteomes" id="UP001296873">
    <property type="component" value="Unassembled WGS sequence"/>
</dbReference>
<dbReference type="Pfam" id="PF12323">
    <property type="entry name" value="HTH_OrfB_IS605"/>
    <property type="match status" value="1"/>
</dbReference>
<proteinExistence type="predicted"/>
<feature type="domain" description="Probable transposase IS891/IS1136/IS1341" evidence="1">
    <location>
        <begin position="187"/>
        <end position="297"/>
    </location>
</feature>
<feature type="domain" description="Transposase putative helix-turn-helix" evidence="2">
    <location>
        <begin position="3"/>
        <end position="45"/>
    </location>
</feature>
<dbReference type="InterPro" id="IPR001959">
    <property type="entry name" value="Transposase"/>
</dbReference>
<dbReference type="EMBL" id="NRRL01000001">
    <property type="protein sequence ID" value="MBK1666549.1"/>
    <property type="molecule type" value="Genomic_DNA"/>
</dbReference>
<evidence type="ECO:0008006" key="6">
    <source>
        <dbReference type="Google" id="ProtNLM"/>
    </source>
</evidence>
<organism evidence="4 5">
    <name type="scientific">Rhodovibrio sodomensis</name>
    <dbReference type="NCBI Taxonomy" id="1088"/>
    <lineage>
        <taxon>Bacteria</taxon>
        <taxon>Pseudomonadati</taxon>
        <taxon>Pseudomonadota</taxon>
        <taxon>Alphaproteobacteria</taxon>
        <taxon>Rhodospirillales</taxon>
        <taxon>Rhodovibrionaceae</taxon>
        <taxon>Rhodovibrio</taxon>
    </lineage>
</organism>
<dbReference type="RefSeq" id="WP_200338599.1">
    <property type="nucleotide sequence ID" value="NZ_NRRL01000001.1"/>
</dbReference>
<dbReference type="InterPro" id="IPR021027">
    <property type="entry name" value="Transposase_put_HTH"/>
</dbReference>
<dbReference type="EMBL" id="NRRL01000001">
    <property type="protein sequence ID" value="MBK1666569.1"/>
    <property type="molecule type" value="Genomic_DNA"/>
</dbReference>
<evidence type="ECO:0000259" key="1">
    <source>
        <dbReference type="Pfam" id="PF01385"/>
    </source>
</evidence>
<reference evidence="4 5" key="2">
    <citation type="journal article" date="2020" name="Microorganisms">
        <title>Osmotic Adaptation and Compatible Solute Biosynthesis of Phototrophic Bacteria as Revealed from Genome Analyses.</title>
        <authorList>
            <person name="Imhoff J.F."/>
            <person name="Rahn T."/>
            <person name="Kunzel S."/>
            <person name="Keller A."/>
            <person name="Neulinger S.C."/>
        </authorList>
    </citation>
    <scope>NUCLEOTIDE SEQUENCE [LARGE SCALE GENOMIC DNA]</scope>
    <source>
        <strain evidence="4 5">DSM 9895</strain>
    </source>
</reference>
<accession>A0ABS1D8K2</accession>
<name>A0ABS1D8K2_9PROT</name>
<gene>
    <name evidence="3" type="ORF">CKO28_00645</name>
    <name evidence="4" type="ORF">CKO28_00745</name>
</gene>
<protein>
    <recommendedName>
        <fullName evidence="6">Transposase</fullName>
    </recommendedName>
</protein>
<evidence type="ECO:0000313" key="3">
    <source>
        <dbReference type="EMBL" id="MBK1666549.1"/>
    </source>
</evidence>
<sequence>MEHRRVTYKLYPSKTQAAALERICDLHRDLYNAALEERISAYQRAGLSIGFSDQCKSLTRLRAEQPAYAELNAQSLQVTLKRLDEAFGHFFRRVKAGGTPGFPRFKSRNRFSGFGFKAHGDGFRFQPTVKPDAGWHHGHLKISGVGWMRARGVARTPGQVKRCEIMRKADGWFASLVLACEPHREIDADAHEIAGIDWGVETYATLARGLDETETIENERYWETESAALKQRQRALSKALRGRGSNRAAKQRQLLAKRHRRVANRRKDRCHQATAALVARHRILATEQLNAAAMTRSARGTVDSPGKQVSQKAGLNRSILDTAPGGLIAMLTYKAAEAGTELVILPTRRLKPSQRCPQSWVVQKKTLDQRTHTLPDGTRIGRDHAAALVMLRAALKKMGREPAWAT</sequence>
<comment type="caution">
    <text evidence="4">The sequence shown here is derived from an EMBL/GenBank/DDBJ whole genome shotgun (WGS) entry which is preliminary data.</text>
</comment>
<dbReference type="NCBIfam" id="NF040570">
    <property type="entry name" value="guided_TnpB"/>
    <property type="match status" value="1"/>
</dbReference>
<reference evidence="4" key="1">
    <citation type="submission" date="2017-08" db="EMBL/GenBank/DDBJ databases">
        <authorList>
            <person name="Imhoff J.F."/>
            <person name="Rahn T."/>
            <person name="Kuenzel S."/>
            <person name="Neulinger S.C."/>
        </authorList>
    </citation>
    <scope>NUCLEOTIDE SEQUENCE</scope>
    <source>
        <strain evidence="4">DSM 9895</strain>
    </source>
</reference>
<evidence type="ECO:0000313" key="4">
    <source>
        <dbReference type="EMBL" id="MBK1666569.1"/>
    </source>
</evidence>
<dbReference type="Pfam" id="PF01385">
    <property type="entry name" value="OrfB_IS605"/>
    <property type="match status" value="1"/>
</dbReference>
<evidence type="ECO:0000313" key="5">
    <source>
        <dbReference type="Proteomes" id="UP001296873"/>
    </source>
</evidence>
<evidence type="ECO:0000259" key="2">
    <source>
        <dbReference type="Pfam" id="PF12323"/>
    </source>
</evidence>
<keyword evidence="5" id="KW-1185">Reference proteome</keyword>